<keyword evidence="6" id="KW-1133">Transmembrane helix</keyword>
<evidence type="ECO:0000256" key="5">
    <source>
        <dbReference type="ARBA" id="ARBA00023284"/>
    </source>
</evidence>
<dbReference type="InterPro" id="IPR013766">
    <property type="entry name" value="Thioredoxin_domain"/>
</dbReference>
<name>A0A737S192_SALET</name>
<dbReference type="PANTHER" id="PTHR13887:SF14">
    <property type="entry name" value="DISULFIDE BOND FORMATION PROTEIN D"/>
    <property type="match status" value="1"/>
</dbReference>
<evidence type="ECO:0000256" key="1">
    <source>
        <dbReference type="ARBA" id="ARBA00005791"/>
    </source>
</evidence>
<reference evidence="8" key="2">
    <citation type="submission" date="2018-07" db="EMBL/GenBank/DDBJ databases">
        <authorList>
            <consortium name="NCBI Pathogen Detection Project"/>
        </authorList>
    </citation>
    <scope>NUCLEOTIDE SEQUENCE</scope>
    <source>
        <strain evidence="8">INSP 94</strain>
    </source>
</reference>
<keyword evidence="6" id="KW-0812">Transmembrane</keyword>
<sequence length="287" mass="31259">MTEQRTESLRIGVVAILAILGFAGTCLGIYQLINGEKLAQEIASVKSTVNQVKDAEGVTFKSKAEFEAAVAESINKFVAQKQQADIDQKYAQFEAAPEKVEEGKHIYGDLGARFTLVEFSDMECPFCKRFHDTPKQIVDASKGNVNWQWKHMPLDFHNPAAHKEALAAECIAEQKGNRGFWVFVNDIFHHTQGNGGGVADLASVVTGVGADLDAFRECLGSGKYEDKVEADIQKAKSYGVNGTPATFVVDNHTGKSQLLGGAQPAQAIMAVMRKMMIESQQDDSADQ</sequence>
<dbReference type="CDD" id="cd02972">
    <property type="entry name" value="DsbA_family"/>
    <property type="match status" value="1"/>
</dbReference>
<keyword evidence="2" id="KW-0732">Signal</keyword>
<dbReference type="InterPro" id="IPR012336">
    <property type="entry name" value="Thioredoxin-like_fold"/>
</dbReference>
<feature type="transmembrane region" description="Helical" evidence="6">
    <location>
        <begin position="12"/>
        <end position="33"/>
    </location>
</feature>
<dbReference type="AlphaFoldDB" id="A0A737S192"/>
<evidence type="ECO:0000256" key="6">
    <source>
        <dbReference type="SAM" id="Phobius"/>
    </source>
</evidence>
<dbReference type="SUPFAM" id="SSF52833">
    <property type="entry name" value="Thioredoxin-like"/>
    <property type="match status" value="1"/>
</dbReference>
<gene>
    <name evidence="8" type="ORF">GNC24_004844</name>
</gene>
<evidence type="ECO:0000256" key="4">
    <source>
        <dbReference type="ARBA" id="ARBA00023157"/>
    </source>
</evidence>
<comment type="similarity">
    <text evidence="1">Belongs to the thioredoxin family. DsbA subfamily.</text>
</comment>
<keyword evidence="5" id="KW-0676">Redox-active center</keyword>
<accession>A0A737S192</accession>
<evidence type="ECO:0000313" key="8">
    <source>
        <dbReference type="EMBL" id="HAE8468569.1"/>
    </source>
</evidence>
<reference evidence="8" key="1">
    <citation type="journal article" date="2018" name="Genome Biol.">
        <title>SKESA: strategic k-mer extension for scrupulous assemblies.</title>
        <authorList>
            <person name="Souvorov A."/>
            <person name="Agarwala R."/>
            <person name="Lipman D.J."/>
        </authorList>
    </citation>
    <scope>NUCLEOTIDE SEQUENCE</scope>
    <source>
        <strain evidence="8">INSP 94</strain>
    </source>
</reference>
<dbReference type="EMBL" id="DAATFK010000037">
    <property type="protein sequence ID" value="HAE8468569.1"/>
    <property type="molecule type" value="Genomic_DNA"/>
</dbReference>
<keyword evidence="4" id="KW-1015">Disulfide bond</keyword>
<evidence type="ECO:0000259" key="7">
    <source>
        <dbReference type="PROSITE" id="PS51352"/>
    </source>
</evidence>
<dbReference type="GO" id="GO:0016491">
    <property type="term" value="F:oxidoreductase activity"/>
    <property type="evidence" value="ECO:0007669"/>
    <property type="project" value="UniProtKB-KW"/>
</dbReference>
<evidence type="ECO:0000256" key="2">
    <source>
        <dbReference type="ARBA" id="ARBA00022729"/>
    </source>
</evidence>
<dbReference type="Pfam" id="PF13462">
    <property type="entry name" value="Thioredoxin_4"/>
    <property type="match status" value="1"/>
</dbReference>
<evidence type="ECO:0000256" key="3">
    <source>
        <dbReference type="ARBA" id="ARBA00023002"/>
    </source>
</evidence>
<feature type="domain" description="Thioredoxin" evidence="7">
    <location>
        <begin position="84"/>
        <end position="277"/>
    </location>
</feature>
<dbReference type="InterPro" id="IPR036249">
    <property type="entry name" value="Thioredoxin-like_sf"/>
</dbReference>
<keyword evidence="3" id="KW-0560">Oxidoreductase</keyword>
<protein>
    <submittedName>
        <fullName evidence="8">DsbA family protein</fullName>
    </submittedName>
</protein>
<comment type="caution">
    <text evidence="8">The sequence shown here is derived from an EMBL/GenBank/DDBJ whole genome shotgun (WGS) entry which is preliminary data.</text>
</comment>
<dbReference type="PANTHER" id="PTHR13887">
    <property type="entry name" value="GLUTATHIONE S-TRANSFERASE KAPPA"/>
    <property type="match status" value="1"/>
</dbReference>
<dbReference type="PROSITE" id="PS51352">
    <property type="entry name" value="THIOREDOXIN_2"/>
    <property type="match status" value="1"/>
</dbReference>
<proteinExistence type="inferred from homology"/>
<organism evidence="8">
    <name type="scientific">Salmonella enterica subsp. enterica serovar Heidelberg</name>
    <dbReference type="NCBI Taxonomy" id="611"/>
    <lineage>
        <taxon>Bacteria</taxon>
        <taxon>Pseudomonadati</taxon>
        <taxon>Pseudomonadota</taxon>
        <taxon>Gammaproteobacteria</taxon>
        <taxon>Enterobacterales</taxon>
        <taxon>Enterobacteriaceae</taxon>
        <taxon>Salmonella</taxon>
    </lineage>
</organism>
<keyword evidence="6" id="KW-0472">Membrane</keyword>
<dbReference type="Gene3D" id="3.40.30.10">
    <property type="entry name" value="Glutaredoxin"/>
    <property type="match status" value="1"/>
</dbReference>